<dbReference type="AlphaFoldDB" id="A0A0M3HRS4"/>
<dbReference type="WBParaSite" id="ALUE_0000505501-mRNA-1">
    <property type="protein sequence ID" value="ALUE_0000505501-mRNA-1"/>
    <property type="gene ID" value="ALUE_0000505501"/>
</dbReference>
<keyword evidence="1" id="KW-1185">Reference proteome</keyword>
<reference evidence="2" key="1">
    <citation type="submission" date="2017-02" db="UniProtKB">
        <authorList>
            <consortium name="WormBaseParasite"/>
        </authorList>
    </citation>
    <scope>IDENTIFICATION</scope>
</reference>
<dbReference type="Proteomes" id="UP000036681">
    <property type="component" value="Unplaced"/>
</dbReference>
<organism evidence="1 2">
    <name type="scientific">Ascaris lumbricoides</name>
    <name type="common">Giant roundworm</name>
    <dbReference type="NCBI Taxonomy" id="6252"/>
    <lineage>
        <taxon>Eukaryota</taxon>
        <taxon>Metazoa</taxon>
        <taxon>Ecdysozoa</taxon>
        <taxon>Nematoda</taxon>
        <taxon>Chromadorea</taxon>
        <taxon>Rhabditida</taxon>
        <taxon>Spirurina</taxon>
        <taxon>Ascaridomorpha</taxon>
        <taxon>Ascaridoidea</taxon>
        <taxon>Ascarididae</taxon>
        <taxon>Ascaris</taxon>
    </lineage>
</organism>
<protein>
    <submittedName>
        <fullName evidence="2">UDPG_MGDP_dh_N domain-containing protein</fullName>
    </submittedName>
</protein>
<name>A0A0M3HRS4_ASCLU</name>
<proteinExistence type="predicted"/>
<evidence type="ECO:0000313" key="2">
    <source>
        <dbReference type="WBParaSite" id="ALUE_0000505501-mRNA-1"/>
    </source>
</evidence>
<sequence>MPLTPLLRHQYPYCGGVHVTMVEQIMNYLNADAVPVEVYWMGVFNPERHRPIKVVSYEAQTVPLGGELVCADLVSNLDFLIIIIQRPPDLCVSENKQFLEAVADFLAVNKLSVVIGEFSLSYFKNGGALRAGALLEGIS</sequence>
<accession>A0A0M3HRS4</accession>
<evidence type="ECO:0000313" key="1">
    <source>
        <dbReference type="Proteomes" id="UP000036681"/>
    </source>
</evidence>